<keyword evidence="3 5" id="KW-0697">Rotamase</keyword>
<evidence type="ECO:0000313" key="8">
    <source>
        <dbReference type="Proteomes" id="UP000095751"/>
    </source>
</evidence>
<dbReference type="Pfam" id="PF00254">
    <property type="entry name" value="FKBP_C"/>
    <property type="match status" value="1"/>
</dbReference>
<evidence type="ECO:0000256" key="2">
    <source>
        <dbReference type="ARBA" id="ARBA00013194"/>
    </source>
</evidence>
<dbReference type="KEGG" id="fcy:FRACYDRAFT_155129"/>
<evidence type="ECO:0000256" key="3">
    <source>
        <dbReference type="ARBA" id="ARBA00023110"/>
    </source>
</evidence>
<sequence length="97" mass="10556">GLKYIELEEGIGDSSKTPRYGQVCVISYTGYLQLPKDDTKKKFASQSGFILKHGSGRLIAGLDEGLHTMKQGGQRRLLIPPKLGFVLNGLGPIPEMP</sequence>
<dbReference type="PROSITE" id="PS50059">
    <property type="entry name" value="FKBP_PPIASE"/>
    <property type="match status" value="1"/>
</dbReference>
<reference evidence="7 8" key="1">
    <citation type="submission" date="2016-09" db="EMBL/GenBank/DDBJ databases">
        <title>Extensive genetic diversity and differential bi-allelic expression allows diatom success in the polar Southern Ocean.</title>
        <authorList>
            <consortium name="DOE Joint Genome Institute"/>
            <person name="Mock T."/>
            <person name="Otillar R.P."/>
            <person name="Strauss J."/>
            <person name="Dupont C."/>
            <person name="Frickenhaus S."/>
            <person name="Maumus F."/>
            <person name="Mcmullan M."/>
            <person name="Sanges R."/>
            <person name="Schmutz J."/>
            <person name="Toseland A."/>
            <person name="Valas R."/>
            <person name="Veluchamy A."/>
            <person name="Ward B.J."/>
            <person name="Allen A."/>
            <person name="Barry K."/>
            <person name="Falciatore A."/>
            <person name="Ferrante M."/>
            <person name="Fortunato A.E."/>
            <person name="Gloeckner G."/>
            <person name="Gruber A."/>
            <person name="Hipkin R."/>
            <person name="Janech M."/>
            <person name="Kroth P."/>
            <person name="Leese F."/>
            <person name="Lindquist E."/>
            <person name="Lyon B.R."/>
            <person name="Martin J."/>
            <person name="Mayer C."/>
            <person name="Parker M."/>
            <person name="Quesneville H."/>
            <person name="Raymond J."/>
            <person name="Uhlig C."/>
            <person name="Valentin K.U."/>
            <person name="Worden A.Z."/>
            <person name="Armbrust E.V."/>
            <person name="Bowler C."/>
            <person name="Green B."/>
            <person name="Moulton V."/>
            <person name="Van Oosterhout C."/>
            <person name="Grigoriev I."/>
        </authorList>
    </citation>
    <scope>NUCLEOTIDE SEQUENCE [LARGE SCALE GENOMIC DNA]</scope>
    <source>
        <strain evidence="7 8">CCMP1102</strain>
    </source>
</reference>
<dbReference type="PANTHER" id="PTHR43811">
    <property type="entry name" value="FKBP-TYPE PEPTIDYL-PROLYL CIS-TRANS ISOMERASE FKPA"/>
    <property type="match status" value="1"/>
</dbReference>
<dbReference type="EC" id="5.2.1.8" evidence="2 5"/>
<evidence type="ECO:0000256" key="1">
    <source>
        <dbReference type="ARBA" id="ARBA00000971"/>
    </source>
</evidence>
<dbReference type="SUPFAM" id="SSF54534">
    <property type="entry name" value="FKBP-like"/>
    <property type="match status" value="1"/>
</dbReference>
<evidence type="ECO:0000256" key="5">
    <source>
        <dbReference type="PROSITE-ProRule" id="PRU00277"/>
    </source>
</evidence>
<feature type="non-terminal residue" evidence="7">
    <location>
        <position position="97"/>
    </location>
</feature>
<proteinExistence type="predicted"/>
<keyword evidence="8" id="KW-1185">Reference proteome</keyword>
<accession>A0A1E7FVS1</accession>
<evidence type="ECO:0000313" key="7">
    <source>
        <dbReference type="EMBL" id="OEU22249.1"/>
    </source>
</evidence>
<dbReference type="InterPro" id="IPR001179">
    <property type="entry name" value="PPIase_FKBP_dom"/>
</dbReference>
<dbReference type="Proteomes" id="UP000095751">
    <property type="component" value="Unassembled WGS sequence"/>
</dbReference>
<evidence type="ECO:0000259" key="6">
    <source>
        <dbReference type="PROSITE" id="PS50059"/>
    </source>
</evidence>
<dbReference type="Gene3D" id="3.10.50.40">
    <property type="match status" value="1"/>
</dbReference>
<feature type="domain" description="PPIase FKBP-type" evidence="6">
    <location>
        <begin position="21"/>
        <end position="97"/>
    </location>
</feature>
<dbReference type="AlphaFoldDB" id="A0A1E7FVS1"/>
<keyword evidence="4 5" id="KW-0413">Isomerase</keyword>
<feature type="non-terminal residue" evidence="7">
    <location>
        <position position="1"/>
    </location>
</feature>
<comment type="catalytic activity">
    <reaction evidence="1 5">
        <text>[protein]-peptidylproline (omega=180) = [protein]-peptidylproline (omega=0)</text>
        <dbReference type="Rhea" id="RHEA:16237"/>
        <dbReference type="Rhea" id="RHEA-COMP:10747"/>
        <dbReference type="Rhea" id="RHEA-COMP:10748"/>
        <dbReference type="ChEBI" id="CHEBI:83833"/>
        <dbReference type="ChEBI" id="CHEBI:83834"/>
        <dbReference type="EC" id="5.2.1.8"/>
    </reaction>
</comment>
<dbReference type="PANTHER" id="PTHR43811:SF19">
    <property type="entry name" value="39 KDA FK506-BINDING NUCLEAR PROTEIN"/>
    <property type="match status" value="1"/>
</dbReference>
<dbReference type="OrthoDB" id="1902587at2759"/>
<dbReference type="InterPro" id="IPR046357">
    <property type="entry name" value="PPIase_dom_sf"/>
</dbReference>
<name>A0A1E7FVS1_9STRA</name>
<protein>
    <recommendedName>
        <fullName evidence="2 5">peptidylprolyl isomerase</fullName>
        <ecNumber evidence="2 5">5.2.1.8</ecNumber>
    </recommendedName>
</protein>
<gene>
    <name evidence="7" type="ORF">FRACYDRAFT_155129</name>
</gene>
<dbReference type="GO" id="GO:0003755">
    <property type="term" value="F:peptidyl-prolyl cis-trans isomerase activity"/>
    <property type="evidence" value="ECO:0007669"/>
    <property type="project" value="UniProtKB-KW"/>
</dbReference>
<dbReference type="InParanoid" id="A0A1E7FVS1"/>
<evidence type="ECO:0000256" key="4">
    <source>
        <dbReference type="ARBA" id="ARBA00023235"/>
    </source>
</evidence>
<organism evidence="7 8">
    <name type="scientific">Fragilariopsis cylindrus CCMP1102</name>
    <dbReference type="NCBI Taxonomy" id="635003"/>
    <lineage>
        <taxon>Eukaryota</taxon>
        <taxon>Sar</taxon>
        <taxon>Stramenopiles</taxon>
        <taxon>Ochrophyta</taxon>
        <taxon>Bacillariophyta</taxon>
        <taxon>Bacillariophyceae</taxon>
        <taxon>Bacillariophycidae</taxon>
        <taxon>Bacillariales</taxon>
        <taxon>Bacillariaceae</taxon>
        <taxon>Fragilariopsis</taxon>
    </lineage>
</organism>
<dbReference type="EMBL" id="KV784353">
    <property type="protein sequence ID" value="OEU22249.1"/>
    <property type="molecule type" value="Genomic_DNA"/>
</dbReference>